<dbReference type="Proteomes" id="UP000585507">
    <property type="component" value="Unassembled WGS sequence"/>
</dbReference>
<evidence type="ECO:0000313" key="1">
    <source>
        <dbReference type="EMBL" id="MBB5536424.1"/>
    </source>
</evidence>
<reference evidence="1 2" key="1">
    <citation type="submission" date="2020-08" db="EMBL/GenBank/DDBJ databases">
        <title>Genomic Encyclopedia of Type Strains, Phase IV (KMG-V): Genome sequencing to study the core and pangenomes of soil and plant-associated prokaryotes.</title>
        <authorList>
            <person name="Whitman W."/>
        </authorList>
    </citation>
    <scope>NUCLEOTIDE SEQUENCE [LARGE SCALE GENOMIC DNA]</scope>
    <source>
        <strain evidence="1 2">SEMIA 4084</strain>
    </source>
</reference>
<organism evidence="1 2">
    <name type="scientific">Rhizobium giardinii</name>
    <dbReference type="NCBI Taxonomy" id="56731"/>
    <lineage>
        <taxon>Bacteria</taxon>
        <taxon>Pseudomonadati</taxon>
        <taxon>Pseudomonadota</taxon>
        <taxon>Alphaproteobacteria</taxon>
        <taxon>Hyphomicrobiales</taxon>
        <taxon>Rhizobiaceae</taxon>
        <taxon>Rhizobium/Agrobacterium group</taxon>
        <taxon>Rhizobium</taxon>
    </lineage>
</organism>
<comment type="caution">
    <text evidence="1">The sequence shown here is derived from an EMBL/GenBank/DDBJ whole genome shotgun (WGS) entry which is preliminary data.</text>
</comment>
<protein>
    <submittedName>
        <fullName evidence="1">Uncharacterized protein</fullName>
    </submittedName>
</protein>
<keyword evidence="2" id="KW-1185">Reference proteome</keyword>
<gene>
    <name evidence="1" type="ORF">GGD55_003131</name>
</gene>
<proteinExistence type="predicted"/>
<dbReference type="RefSeq" id="WP_018327599.1">
    <property type="nucleotide sequence ID" value="NZ_JACHBK010000006.1"/>
</dbReference>
<sequence>MKITERAVAKLANSMRIYAEANARFNELKKVDLEEAIDNLDRAFEAKLEAFHSVYDVDRAVFNYFDHADTALILMLRNAIHHRDHELFSSWNNTMAQDGGPHRFRGAEFLIASHTLVGEAHVGRQLYKAEDFLFRLDPSQNSPALEGKMGALNRSKLLGQLKANLSFNEFFSKARREGYPNKQLYFNVIPLFISAVCRVFRSLRARGVRFVGYDANAYEMHFTDDLKVDLSSLSYATIRIN</sequence>
<evidence type="ECO:0000313" key="2">
    <source>
        <dbReference type="Proteomes" id="UP000585507"/>
    </source>
</evidence>
<accession>A0A7W8UCX3</accession>
<dbReference type="EMBL" id="JACHBK010000006">
    <property type="protein sequence ID" value="MBB5536424.1"/>
    <property type="molecule type" value="Genomic_DNA"/>
</dbReference>
<dbReference type="AlphaFoldDB" id="A0A7W8UCX3"/>
<name>A0A7W8UCX3_9HYPH</name>